<protein>
    <submittedName>
        <fullName evidence="2">Flagellar basal body-associated protein FliL</fullName>
    </submittedName>
</protein>
<feature type="chain" id="PRO_5046638311" evidence="1">
    <location>
        <begin position="26"/>
        <end position="205"/>
    </location>
</feature>
<sequence length="205" mass="22572">MNTIWRKRAWMLFSLSLLLPTLALAHHDHGDKSSRGLSNVTVLIVRHAEKPASGNGLSPQGEQRAQAYVAYFDPLQLDGQSLLPGRLIATRDSKSSIRPRLTLTPLSQRLGLPIEQPYADADVDKLVKSLSKDNQSPVVLIAWHHGHIDKLLEAFGGDAKAITGHKSWPSDVYDWLVVLRFDADGHLDASRSQLVQEHLLPGDGG</sequence>
<gene>
    <name evidence="2" type="ORF">ISP25_10715</name>
</gene>
<evidence type="ECO:0000256" key="1">
    <source>
        <dbReference type="SAM" id="SignalP"/>
    </source>
</evidence>
<name>A0ABW8J5J5_9GAMM</name>
<reference evidence="2 3" key="1">
    <citation type="submission" date="2020-10" db="EMBL/GenBank/DDBJ databases">
        <title>Phylogeny of dyella-like bacteria.</title>
        <authorList>
            <person name="Fu J."/>
        </authorList>
    </citation>
    <scope>NUCLEOTIDE SEQUENCE [LARGE SCALE GENOMIC DNA]</scope>
    <source>
        <strain evidence="2 3">KACC 19113</strain>
    </source>
</reference>
<feature type="signal peptide" evidence="1">
    <location>
        <begin position="1"/>
        <end position="25"/>
    </location>
</feature>
<dbReference type="EMBL" id="JADIKK010000008">
    <property type="protein sequence ID" value="MFK2877540.1"/>
    <property type="molecule type" value="Genomic_DNA"/>
</dbReference>
<keyword evidence="2" id="KW-0969">Cilium</keyword>
<comment type="caution">
    <text evidence="2">The sequence shown here is derived from an EMBL/GenBank/DDBJ whole genome shotgun (WGS) entry which is preliminary data.</text>
</comment>
<proteinExistence type="predicted"/>
<keyword evidence="1" id="KW-0732">Signal</keyword>
<dbReference type="RefSeq" id="WP_404613793.1">
    <property type="nucleotide sequence ID" value="NZ_JADIKK010000008.1"/>
</dbReference>
<dbReference type="Proteomes" id="UP001620339">
    <property type="component" value="Unassembled WGS sequence"/>
</dbReference>
<keyword evidence="2" id="KW-0966">Cell projection</keyword>
<keyword evidence="2" id="KW-0282">Flagellum</keyword>
<evidence type="ECO:0000313" key="2">
    <source>
        <dbReference type="EMBL" id="MFK2877540.1"/>
    </source>
</evidence>
<evidence type="ECO:0000313" key="3">
    <source>
        <dbReference type="Proteomes" id="UP001620339"/>
    </source>
</evidence>
<accession>A0ABW8J5J5</accession>
<dbReference type="InterPro" id="IPR029033">
    <property type="entry name" value="His_PPase_superfam"/>
</dbReference>
<dbReference type="Gene3D" id="3.40.50.1240">
    <property type="entry name" value="Phosphoglycerate mutase-like"/>
    <property type="match status" value="1"/>
</dbReference>
<organism evidence="2 3">
    <name type="scientific">Rhodanobacter hydrolyticus</name>
    <dbReference type="NCBI Taxonomy" id="2250595"/>
    <lineage>
        <taxon>Bacteria</taxon>
        <taxon>Pseudomonadati</taxon>
        <taxon>Pseudomonadota</taxon>
        <taxon>Gammaproteobacteria</taxon>
        <taxon>Lysobacterales</taxon>
        <taxon>Rhodanobacteraceae</taxon>
        <taxon>Rhodanobacter</taxon>
    </lineage>
</organism>
<keyword evidence="3" id="KW-1185">Reference proteome</keyword>